<evidence type="ECO:0000256" key="1">
    <source>
        <dbReference type="SAM" id="MobiDB-lite"/>
    </source>
</evidence>
<evidence type="ECO:0000313" key="3">
    <source>
        <dbReference type="Proteomes" id="UP000299102"/>
    </source>
</evidence>
<accession>A0A4C1UWT4</accession>
<keyword evidence="3" id="KW-1185">Reference proteome</keyword>
<organism evidence="2 3">
    <name type="scientific">Eumeta variegata</name>
    <name type="common">Bagworm moth</name>
    <name type="synonym">Eumeta japonica</name>
    <dbReference type="NCBI Taxonomy" id="151549"/>
    <lineage>
        <taxon>Eukaryota</taxon>
        <taxon>Metazoa</taxon>
        <taxon>Ecdysozoa</taxon>
        <taxon>Arthropoda</taxon>
        <taxon>Hexapoda</taxon>
        <taxon>Insecta</taxon>
        <taxon>Pterygota</taxon>
        <taxon>Neoptera</taxon>
        <taxon>Endopterygota</taxon>
        <taxon>Lepidoptera</taxon>
        <taxon>Glossata</taxon>
        <taxon>Ditrysia</taxon>
        <taxon>Tineoidea</taxon>
        <taxon>Psychidae</taxon>
        <taxon>Oiketicinae</taxon>
        <taxon>Eumeta</taxon>
    </lineage>
</organism>
<feature type="compositionally biased region" description="Polar residues" evidence="1">
    <location>
        <begin position="305"/>
        <end position="325"/>
    </location>
</feature>
<name>A0A4C1UWT4_EUMVA</name>
<comment type="caution">
    <text evidence="2">The sequence shown here is derived from an EMBL/GenBank/DDBJ whole genome shotgun (WGS) entry which is preliminary data.</text>
</comment>
<dbReference type="Proteomes" id="UP000299102">
    <property type="component" value="Unassembled WGS sequence"/>
</dbReference>
<protein>
    <submittedName>
        <fullName evidence="2">Uncharacterized protein</fullName>
    </submittedName>
</protein>
<feature type="region of interest" description="Disordered" evidence="1">
    <location>
        <begin position="305"/>
        <end position="331"/>
    </location>
</feature>
<sequence>MIDGFIVRFLSTCLRKANEPNLPNIKLSVAPTQRQRNESHRDVNPEAEKGTRGNLKDLNPLGRRSVARNSTYPDAELHTRNPRDVTSALLAFWVGIGYLMERESSRCNRVEEMDYSNSHSLDEIQQRKMSLHVRILWECGISLVELATVCVAAKLDATWLYYMKENIVRKLACWRRLVENFKPIWRPTSFDSITDKPALKVSQLRAADKKTDRQTDRRTNGQTWRNYKGVLRYLHGLGSFEHDNVCLPPDTPNDKYVQYYFVNGSADDQSLENCASSPPDDQPSAGASIGHSYRASIGHSVPTSIKHSVRMSTEQDPSVYSQGNQPDPGRNVRETGWGLLIAGVIFYESRFAFMPLSGRLITRRVFLWPFS</sequence>
<feature type="compositionally biased region" description="Basic and acidic residues" evidence="1">
    <location>
        <begin position="35"/>
        <end position="55"/>
    </location>
</feature>
<feature type="region of interest" description="Disordered" evidence="1">
    <location>
        <begin position="29"/>
        <end position="78"/>
    </location>
</feature>
<reference evidence="2 3" key="1">
    <citation type="journal article" date="2019" name="Commun. Biol.">
        <title>The bagworm genome reveals a unique fibroin gene that provides high tensile strength.</title>
        <authorList>
            <person name="Kono N."/>
            <person name="Nakamura H."/>
            <person name="Ohtoshi R."/>
            <person name="Tomita M."/>
            <person name="Numata K."/>
            <person name="Arakawa K."/>
        </authorList>
    </citation>
    <scope>NUCLEOTIDE SEQUENCE [LARGE SCALE GENOMIC DNA]</scope>
</reference>
<dbReference type="EMBL" id="BGZK01000239">
    <property type="protein sequence ID" value="GBP30905.1"/>
    <property type="molecule type" value="Genomic_DNA"/>
</dbReference>
<proteinExistence type="predicted"/>
<evidence type="ECO:0000313" key="2">
    <source>
        <dbReference type="EMBL" id="GBP30905.1"/>
    </source>
</evidence>
<feature type="region of interest" description="Disordered" evidence="1">
    <location>
        <begin position="270"/>
        <end position="290"/>
    </location>
</feature>
<gene>
    <name evidence="2" type="ORF">EVAR_28544_1</name>
</gene>
<dbReference type="AlphaFoldDB" id="A0A4C1UWT4"/>